<dbReference type="AlphaFoldDB" id="A0A4Z2GAP7"/>
<evidence type="ECO:0000313" key="2">
    <source>
        <dbReference type="EMBL" id="TNN50686.1"/>
    </source>
</evidence>
<name>A0A4Z2GAP7_9TELE</name>
<protein>
    <submittedName>
        <fullName evidence="2">Uncharacterized protein</fullName>
    </submittedName>
</protein>
<comment type="caution">
    <text evidence="2">The sequence shown here is derived from an EMBL/GenBank/DDBJ whole genome shotgun (WGS) entry which is preliminary data.</text>
</comment>
<keyword evidence="3" id="KW-1185">Reference proteome</keyword>
<accession>A0A4Z2GAP7</accession>
<reference evidence="2 3" key="1">
    <citation type="submission" date="2019-03" db="EMBL/GenBank/DDBJ databases">
        <title>First draft genome of Liparis tanakae, snailfish: a comprehensive survey of snailfish specific genes.</title>
        <authorList>
            <person name="Kim W."/>
            <person name="Song I."/>
            <person name="Jeong J.-H."/>
            <person name="Kim D."/>
            <person name="Kim S."/>
            <person name="Ryu S."/>
            <person name="Song J.Y."/>
            <person name="Lee S.K."/>
        </authorList>
    </citation>
    <scope>NUCLEOTIDE SEQUENCE [LARGE SCALE GENOMIC DNA]</scope>
    <source>
        <tissue evidence="2">Muscle</tissue>
    </source>
</reference>
<gene>
    <name evidence="2" type="ORF">EYF80_039136</name>
</gene>
<feature type="compositionally biased region" description="Basic and acidic residues" evidence="1">
    <location>
        <begin position="104"/>
        <end position="116"/>
    </location>
</feature>
<evidence type="ECO:0000256" key="1">
    <source>
        <dbReference type="SAM" id="MobiDB-lite"/>
    </source>
</evidence>
<evidence type="ECO:0000313" key="3">
    <source>
        <dbReference type="Proteomes" id="UP000314294"/>
    </source>
</evidence>
<proteinExistence type="predicted"/>
<feature type="region of interest" description="Disordered" evidence="1">
    <location>
        <begin position="76"/>
        <end position="116"/>
    </location>
</feature>
<dbReference type="Proteomes" id="UP000314294">
    <property type="component" value="Unassembled WGS sequence"/>
</dbReference>
<organism evidence="2 3">
    <name type="scientific">Liparis tanakae</name>
    <name type="common">Tanaka's snailfish</name>
    <dbReference type="NCBI Taxonomy" id="230148"/>
    <lineage>
        <taxon>Eukaryota</taxon>
        <taxon>Metazoa</taxon>
        <taxon>Chordata</taxon>
        <taxon>Craniata</taxon>
        <taxon>Vertebrata</taxon>
        <taxon>Euteleostomi</taxon>
        <taxon>Actinopterygii</taxon>
        <taxon>Neopterygii</taxon>
        <taxon>Teleostei</taxon>
        <taxon>Neoteleostei</taxon>
        <taxon>Acanthomorphata</taxon>
        <taxon>Eupercaria</taxon>
        <taxon>Perciformes</taxon>
        <taxon>Cottioidei</taxon>
        <taxon>Cottales</taxon>
        <taxon>Liparidae</taxon>
        <taxon>Liparis</taxon>
    </lineage>
</organism>
<dbReference type="EMBL" id="SRLO01000609">
    <property type="protein sequence ID" value="TNN50686.1"/>
    <property type="molecule type" value="Genomic_DNA"/>
</dbReference>
<sequence>MIAALDRPLSIVRAEREALGPTPLGRADRSARRALCRSVCTAAPLFGLSGRAAGRLLSIVSDRPATRYRGSRRLPASLWDADAERKQGQEHRHRHTATQGSNSEESRWEERGELQK</sequence>